<protein>
    <submittedName>
        <fullName evidence="2">Uncharacterized protein</fullName>
    </submittedName>
</protein>
<dbReference type="RefSeq" id="XP_013282869.1">
    <property type="nucleotide sequence ID" value="XM_013427415.1"/>
</dbReference>
<dbReference type="AlphaFoldDB" id="A0A0D2DN12"/>
<dbReference type="HOGENOM" id="CLU_3124896_0_0_1"/>
<name>A0A0D2DN12_9EURO</name>
<dbReference type="EMBL" id="KN846973">
    <property type="protein sequence ID" value="KIW79061.1"/>
    <property type="molecule type" value="Genomic_DNA"/>
</dbReference>
<reference evidence="2 3" key="1">
    <citation type="submission" date="2015-01" db="EMBL/GenBank/DDBJ databases">
        <title>The Genome Sequence of Fonsecaea pedrosoi CBS 271.37.</title>
        <authorList>
            <consortium name="The Broad Institute Genomics Platform"/>
            <person name="Cuomo C."/>
            <person name="de Hoog S."/>
            <person name="Gorbushina A."/>
            <person name="Stielow B."/>
            <person name="Teixiera M."/>
            <person name="Abouelleil A."/>
            <person name="Chapman S.B."/>
            <person name="Priest M."/>
            <person name="Young S.K."/>
            <person name="Wortman J."/>
            <person name="Nusbaum C."/>
            <person name="Birren B."/>
        </authorList>
    </citation>
    <scope>NUCLEOTIDE SEQUENCE [LARGE SCALE GENOMIC DNA]</scope>
    <source>
        <strain evidence="2 3">CBS 271.37</strain>
    </source>
</reference>
<dbReference type="VEuPathDB" id="FungiDB:Z517_08901"/>
<dbReference type="GeneID" id="25308391"/>
<keyword evidence="1" id="KW-0812">Transmembrane</keyword>
<dbReference type="Proteomes" id="UP000053029">
    <property type="component" value="Unassembled WGS sequence"/>
</dbReference>
<proteinExistence type="predicted"/>
<evidence type="ECO:0000313" key="3">
    <source>
        <dbReference type="Proteomes" id="UP000053029"/>
    </source>
</evidence>
<evidence type="ECO:0000313" key="2">
    <source>
        <dbReference type="EMBL" id="KIW79061.1"/>
    </source>
</evidence>
<keyword evidence="3" id="KW-1185">Reference proteome</keyword>
<dbReference type="OrthoDB" id="4137152at2759"/>
<feature type="transmembrane region" description="Helical" evidence="1">
    <location>
        <begin position="12"/>
        <end position="33"/>
    </location>
</feature>
<sequence length="50" mass="5580">MALTLDGIMTIVFGVFMAIMSLVSLWQAAHFAARGHRTRDPRVNSFELEA</sequence>
<evidence type="ECO:0000256" key="1">
    <source>
        <dbReference type="SAM" id="Phobius"/>
    </source>
</evidence>
<organism evidence="2 3">
    <name type="scientific">Fonsecaea pedrosoi CBS 271.37</name>
    <dbReference type="NCBI Taxonomy" id="1442368"/>
    <lineage>
        <taxon>Eukaryota</taxon>
        <taxon>Fungi</taxon>
        <taxon>Dikarya</taxon>
        <taxon>Ascomycota</taxon>
        <taxon>Pezizomycotina</taxon>
        <taxon>Eurotiomycetes</taxon>
        <taxon>Chaetothyriomycetidae</taxon>
        <taxon>Chaetothyriales</taxon>
        <taxon>Herpotrichiellaceae</taxon>
        <taxon>Fonsecaea</taxon>
    </lineage>
</organism>
<gene>
    <name evidence="2" type="ORF">Z517_08901</name>
</gene>
<accession>A0A0D2DN12</accession>
<keyword evidence="1" id="KW-1133">Transmembrane helix</keyword>
<keyword evidence="1" id="KW-0472">Membrane</keyword>